<name>A0AAU9LNH9_9ASTR</name>
<organism evidence="1 2">
    <name type="scientific">Lactuca virosa</name>
    <dbReference type="NCBI Taxonomy" id="75947"/>
    <lineage>
        <taxon>Eukaryota</taxon>
        <taxon>Viridiplantae</taxon>
        <taxon>Streptophyta</taxon>
        <taxon>Embryophyta</taxon>
        <taxon>Tracheophyta</taxon>
        <taxon>Spermatophyta</taxon>
        <taxon>Magnoliopsida</taxon>
        <taxon>eudicotyledons</taxon>
        <taxon>Gunneridae</taxon>
        <taxon>Pentapetalae</taxon>
        <taxon>asterids</taxon>
        <taxon>campanulids</taxon>
        <taxon>Asterales</taxon>
        <taxon>Asteraceae</taxon>
        <taxon>Cichorioideae</taxon>
        <taxon>Cichorieae</taxon>
        <taxon>Lactucinae</taxon>
        <taxon>Lactuca</taxon>
    </lineage>
</organism>
<keyword evidence="2" id="KW-1185">Reference proteome</keyword>
<sequence length="370" mass="40569">MFHRVKSSSETAIHLFPEKENIVRVLRGFEVVANDFLEYVFAGAGMSTSWCLNGNMHEFFFIAKEEHVRFTNVLAKKWSGTLKFREVPLVDRFIPSFYFQSEEFVAKLVAVQEVERLADGLSSTNVPTAVLHEVSGGGNSGFVDASAEFFEDNKEGVMDYANKRKCMWENVRKEVEPLAAIRCLRQHWWFSSNDGSSKCGDGEDVVIGLSDDPAVGDKNVVLEGGQQGGGLSEGASSNSEKMVSLGDYDQGKNLDVAVVGGHIDNGFGGEWGFFSLGVVDASVSTGDYSSGIGLCHSGLGARMLDYLFFWFLRSKCVTLPPGTLAKMASYSLVVESKMGMVVAEKKSLEKRVAVLDAENVVVKEELEKVK</sequence>
<dbReference type="EMBL" id="CAKMRJ010000089">
    <property type="protein sequence ID" value="CAH1417503.1"/>
    <property type="molecule type" value="Genomic_DNA"/>
</dbReference>
<comment type="caution">
    <text evidence="1">The sequence shown here is derived from an EMBL/GenBank/DDBJ whole genome shotgun (WGS) entry which is preliminary data.</text>
</comment>
<protein>
    <submittedName>
        <fullName evidence="1">Uncharacterized protein</fullName>
    </submittedName>
</protein>
<evidence type="ECO:0000313" key="2">
    <source>
        <dbReference type="Proteomes" id="UP001157418"/>
    </source>
</evidence>
<evidence type="ECO:0000313" key="1">
    <source>
        <dbReference type="EMBL" id="CAH1417503.1"/>
    </source>
</evidence>
<reference evidence="1 2" key="1">
    <citation type="submission" date="2022-01" db="EMBL/GenBank/DDBJ databases">
        <authorList>
            <person name="Xiong W."/>
            <person name="Schranz E."/>
        </authorList>
    </citation>
    <scope>NUCLEOTIDE SEQUENCE [LARGE SCALE GENOMIC DNA]</scope>
</reference>
<gene>
    <name evidence="1" type="ORF">LVIROSA_LOCUS5181</name>
</gene>
<proteinExistence type="predicted"/>
<accession>A0AAU9LNH9</accession>
<dbReference type="AlphaFoldDB" id="A0AAU9LNH9"/>
<dbReference type="Proteomes" id="UP001157418">
    <property type="component" value="Unassembled WGS sequence"/>
</dbReference>